<dbReference type="Proteomes" id="UP001529510">
    <property type="component" value="Unassembled WGS sequence"/>
</dbReference>
<dbReference type="PANTHER" id="PTHR21063">
    <property type="entry name" value="LFA-3"/>
    <property type="match status" value="1"/>
</dbReference>
<dbReference type="PANTHER" id="PTHR21063:SF4">
    <property type="entry name" value="CD48 ANTIGEN-RELATED"/>
    <property type="match status" value="1"/>
</dbReference>
<sequence length="112" mass="12704">KSLPHHEEDSVILETDINIQTDDEIRWLFGAEDTQIADIKVELNGVITKHDDADEKFKGRLKLDETTGSLTINNIRTDDAGLYKLLILSRGRTSCRKIFVYVTGSTEKQVNE</sequence>
<protein>
    <recommendedName>
        <fullName evidence="3">Immunoglobulin subtype domain-containing protein</fullName>
    </recommendedName>
</protein>
<evidence type="ECO:0000313" key="1">
    <source>
        <dbReference type="EMBL" id="KAL0154432.1"/>
    </source>
</evidence>
<evidence type="ECO:0000313" key="2">
    <source>
        <dbReference type="Proteomes" id="UP001529510"/>
    </source>
</evidence>
<dbReference type="EMBL" id="JAMKFB020000028">
    <property type="protein sequence ID" value="KAL0154432.1"/>
    <property type="molecule type" value="Genomic_DNA"/>
</dbReference>
<keyword evidence="2" id="KW-1185">Reference proteome</keyword>
<feature type="non-terminal residue" evidence="1">
    <location>
        <position position="1"/>
    </location>
</feature>
<organism evidence="1 2">
    <name type="scientific">Cirrhinus mrigala</name>
    <name type="common">Mrigala</name>
    <dbReference type="NCBI Taxonomy" id="683832"/>
    <lineage>
        <taxon>Eukaryota</taxon>
        <taxon>Metazoa</taxon>
        <taxon>Chordata</taxon>
        <taxon>Craniata</taxon>
        <taxon>Vertebrata</taxon>
        <taxon>Euteleostomi</taxon>
        <taxon>Actinopterygii</taxon>
        <taxon>Neopterygii</taxon>
        <taxon>Teleostei</taxon>
        <taxon>Ostariophysi</taxon>
        <taxon>Cypriniformes</taxon>
        <taxon>Cyprinidae</taxon>
        <taxon>Labeoninae</taxon>
        <taxon>Labeonini</taxon>
        <taxon>Cirrhinus</taxon>
    </lineage>
</organism>
<dbReference type="InterPro" id="IPR013783">
    <property type="entry name" value="Ig-like_fold"/>
</dbReference>
<dbReference type="Gene3D" id="2.60.40.10">
    <property type="entry name" value="Immunoglobulins"/>
    <property type="match status" value="1"/>
</dbReference>
<name>A0ABD0MYX7_CIRMR</name>
<reference evidence="1 2" key="1">
    <citation type="submission" date="2024-05" db="EMBL/GenBank/DDBJ databases">
        <title>Genome sequencing and assembly of Indian major carp, Cirrhinus mrigala (Hamilton, 1822).</title>
        <authorList>
            <person name="Mohindra V."/>
            <person name="Chowdhury L.M."/>
            <person name="Lal K."/>
            <person name="Jena J.K."/>
        </authorList>
    </citation>
    <scope>NUCLEOTIDE SEQUENCE [LARGE SCALE GENOMIC DNA]</scope>
    <source>
        <strain evidence="1">CM1030</strain>
        <tissue evidence="1">Blood</tissue>
    </source>
</reference>
<comment type="caution">
    <text evidence="1">The sequence shown here is derived from an EMBL/GenBank/DDBJ whole genome shotgun (WGS) entry which is preliminary data.</text>
</comment>
<evidence type="ECO:0008006" key="3">
    <source>
        <dbReference type="Google" id="ProtNLM"/>
    </source>
</evidence>
<dbReference type="InterPro" id="IPR036179">
    <property type="entry name" value="Ig-like_dom_sf"/>
</dbReference>
<dbReference type="SUPFAM" id="SSF48726">
    <property type="entry name" value="Immunoglobulin"/>
    <property type="match status" value="1"/>
</dbReference>
<gene>
    <name evidence="1" type="ORF">M9458_050281</name>
</gene>
<dbReference type="AlphaFoldDB" id="A0ABD0MYX7"/>
<proteinExistence type="predicted"/>
<accession>A0ABD0MYX7</accession>